<dbReference type="InterPro" id="IPR013083">
    <property type="entry name" value="Znf_RING/FYVE/PHD"/>
</dbReference>
<accession>A0A0J1B0K8</accession>
<keyword evidence="1" id="KW-0862">Zinc</keyword>
<dbReference type="GeneID" id="28981498"/>
<protein>
    <recommendedName>
        <fullName evidence="4">RING-type domain-containing protein</fullName>
    </recommendedName>
</protein>
<evidence type="ECO:0000256" key="3">
    <source>
        <dbReference type="SAM" id="Phobius"/>
    </source>
</evidence>
<keyword evidence="1" id="KW-0863">Zinc-finger</keyword>
<dbReference type="GO" id="GO:0006511">
    <property type="term" value="P:ubiquitin-dependent protein catabolic process"/>
    <property type="evidence" value="ECO:0007669"/>
    <property type="project" value="TreeGrafter"/>
</dbReference>
<dbReference type="AlphaFoldDB" id="A0A0J1B0K8"/>
<evidence type="ECO:0000256" key="2">
    <source>
        <dbReference type="SAM" id="MobiDB-lite"/>
    </source>
</evidence>
<dbReference type="OrthoDB" id="66726at2759"/>
<dbReference type="EMBL" id="KQ087222">
    <property type="protein sequence ID" value="KLT41144.1"/>
    <property type="molecule type" value="Genomic_DNA"/>
</dbReference>
<keyword evidence="3" id="KW-1133">Transmembrane helix</keyword>
<evidence type="ECO:0000313" key="5">
    <source>
        <dbReference type="EMBL" id="KLT41144.1"/>
    </source>
</evidence>
<dbReference type="Proteomes" id="UP000053611">
    <property type="component" value="Unassembled WGS sequence"/>
</dbReference>
<keyword evidence="6" id="KW-1185">Reference proteome</keyword>
<proteinExistence type="predicted"/>
<dbReference type="PROSITE" id="PS50089">
    <property type="entry name" value="ZF_RING_2"/>
    <property type="match status" value="1"/>
</dbReference>
<evidence type="ECO:0000259" key="4">
    <source>
        <dbReference type="PROSITE" id="PS50089"/>
    </source>
</evidence>
<sequence>MPLGLIGRWGGAAVAHGKRLIHTVVFSMPSNETGNGTYAALANATNVTVPVAPIGKPQTMPQLSFAGSGYDVTVIIMAILLNRIHNIAHRERRPPPPPPDSPGWRAALRRRVRTALTSPAAPAWLRIPGILVLLRAWALFTVVLMQTAHVWPRNAGDAVERLDSYLGLSRHATAYPLRGGLTYFAGVIDRLGGWGAGMPMPEVCWTVFVSVCFGLTMGALSTGLDVARRRDVGVGFNLFGIAYVLHLYASPLTHVRNPQASPHSRPDVHPLFQLWIGLTELTWLQINELSPRLRRNQLVPTGVCGSLGLAAFTHSLWTQQLRFPSFTFLTHLLALVLSIIIGCTLAVRAITLLFTQGHIPSPVLQSLLPHEGALPSTEDDISIALLKLGVACIESTQFSGLRNELAPIKETQPQVRINGDGVEMVGVKVGNGGFGTRIDKIEAMELTDPNAESPYLVHITRLGAACVFLARNILWTTILSTWVGRDIYRLVWRAYQARWWYGPRQWTFWRSEAWEAPPRRYGGEPPLLLAWALAQRRKLALERMRGIRIAPPPEPTIAEATDESWTYDQVLRGEVEVEDDDDDWRSEHSDASGESDLEDEEDEAALYRDLMRAKSPDEDGEAIQPILLAHLTSTSTSPLTRRRYAEIRSGPASAPSTPTRALTTATAPSLDPLSSAIAARQEDMRGVQRDEWDEERRRSCVVCMVQTRDVILWPCRCLLMCSDCRESLAARLPAKDQACPSCRTKVEGYSRIYVP</sequence>
<dbReference type="Gene3D" id="3.30.40.10">
    <property type="entry name" value="Zinc/RING finger domain, C3HC4 (zinc finger)"/>
    <property type="match status" value="1"/>
</dbReference>
<dbReference type="InterPro" id="IPR001841">
    <property type="entry name" value="Znf_RING"/>
</dbReference>
<feature type="region of interest" description="Disordered" evidence="2">
    <location>
        <begin position="576"/>
        <end position="602"/>
    </location>
</feature>
<feature type="transmembrane region" description="Helical" evidence="3">
    <location>
        <begin position="329"/>
        <end position="354"/>
    </location>
</feature>
<name>A0A0J1B0K8_9TREE</name>
<dbReference type="PANTHER" id="PTHR22696:SF1">
    <property type="entry name" value="E3 UBIQUITIN-PROTEIN LIGASE RNF26"/>
    <property type="match status" value="1"/>
</dbReference>
<gene>
    <name evidence="5" type="ORF">CC85DRAFT_262417</name>
</gene>
<dbReference type="GO" id="GO:0008270">
    <property type="term" value="F:zinc ion binding"/>
    <property type="evidence" value="ECO:0007669"/>
    <property type="project" value="UniProtKB-KW"/>
</dbReference>
<dbReference type="GO" id="GO:0061630">
    <property type="term" value="F:ubiquitin protein ligase activity"/>
    <property type="evidence" value="ECO:0007669"/>
    <property type="project" value="TreeGrafter"/>
</dbReference>
<keyword evidence="3" id="KW-0812">Transmembrane</keyword>
<feature type="transmembrane region" description="Helical" evidence="3">
    <location>
        <begin position="298"/>
        <end position="317"/>
    </location>
</feature>
<reference evidence="5 6" key="1">
    <citation type="submission" date="2015-03" db="EMBL/GenBank/DDBJ databases">
        <title>Genomics and transcriptomics of the oil-accumulating basidiomycete yeast T. oleaginosus allow insights into substrate utilization and the diverse evolutionary trajectories of mating systems in fungi.</title>
        <authorList>
            <consortium name="DOE Joint Genome Institute"/>
            <person name="Kourist R."/>
            <person name="Kracht O."/>
            <person name="Bracharz F."/>
            <person name="Lipzen A."/>
            <person name="Nolan M."/>
            <person name="Ohm R."/>
            <person name="Grigoriev I."/>
            <person name="Sun S."/>
            <person name="Heitman J."/>
            <person name="Bruck T."/>
            <person name="Nowrousian M."/>
        </authorList>
    </citation>
    <scope>NUCLEOTIDE SEQUENCE [LARGE SCALE GENOMIC DNA]</scope>
    <source>
        <strain evidence="5 6">IBC0246</strain>
    </source>
</reference>
<dbReference type="RefSeq" id="XP_018277635.1">
    <property type="nucleotide sequence ID" value="XM_018420895.1"/>
</dbReference>
<feature type="transmembrane region" description="Helical" evidence="3">
    <location>
        <begin position="203"/>
        <end position="220"/>
    </location>
</feature>
<feature type="compositionally biased region" description="Acidic residues" evidence="2">
    <location>
        <begin position="593"/>
        <end position="602"/>
    </location>
</feature>
<dbReference type="Pfam" id="PF13920">
    <property type="entry name" value="zf-C3HC4_3"/>
    <property type="match status" value="1"/>
</dbReference>
<organism evidence="5 6">
    <name type="scientific">Cutaneotrichosporon oleaginosum</name>
    <dbReference type="NCBI Taxonomy" id="879819"/>
    <lineage>
        <taxon>Eukaryota</taxon>
        <taxon>Fungi</taxon>
        <taxon>Dikarya</taxon>
        <taxon>Basidiomycota</taxon>
        <taxon>Agaricomycotina</taxon>
        <taxon>Tremellomycetes</taxon>
        <taxon>Trichosporonales</taxon>
        <taxon>Trichosporonaceae</taxon>
        <taxon>Cutaneotrichosporon</taxon>
    </lineage>
</organism>
<feature type="domain" description="RING-type" evidence="4">
    <location>
        <begin position="700"/>
        <end position="743"/>
    </location>
</feature>
<evidence type="ECO:0000256" key="1">
    <source>
        <dbReference type="PROSITE-ProRule" id="PRU00175"/>
    </source>
</evidence>
<feature type="transmembrane region" description="Helical" evidence="3">
    <location>
        <begin position="232"/>
        <end position="249"/>
    </location>
</feature>
<keyword evidence="1" id="KW-0479">Metal-binding</keyword>
<keyword evidence="3" id="KW-0472">Membrane</keyword>
<dbReference type="GO" id="GO:0016567">
    <property type="term" value="P:protein ubiquitination"/>
    <property type="evidence" value="ECO:0007669"/>
    <property type="project" value="TreeGrafter"/>
</dbReference>
<evidence type="ECO:0000313" key="6">
    <source>
        <dbReference type="Proteomes" id="UP000053611"/>
    </source>
</evidence>
<feature type="transmembrane region" description="Helical" evidence="3">
    <location>
        <begin position="63"/>
        <end position="84"/>
    </location>
</feature>
<dbReference type="PANTHER" id="PTHR22696">
    <property type="entry name" value="E3 UBIQUITIN-PROTEIN LIGASE RNF26"/>
    <property type="match status" value="1"/>
</dbReference>
<feature type="transmembrane region" description="Helical" evidence="3">
    <location>
        <begin position="123"/>
        <end position="145"/>
    </location>
</feature>